<proteinExistence type="predicted"/>
<dbReference type="EMBL" id="JBHRTR010000022">
    <property type="protein sequence ID" value="MFC3227382.1"/>
    <property type="molecule type" value="Genomic_DNA"/>
</dbReference>
<gene>
    <name evidence="1" type="ORF">ACFOGJ_09085</name>
</gene>
<reference evidence="2" key="1">
    <citation type="journal article" date="2019" name="Int. J. Syst. Evol. Microbiol.">
        <title>The Global Catalogue of Microorganisms (GCM) 10K type strain sequencing project: providing services to taxonomists for standard genome sequencing and annotation.</title>
        <authorList>
            <consortium name="The Broad Institute Genomics Platform"/>
            <consortium name="The Broad Institute Genome Sequencing Center for Infectious Disease"/>
            <person name="Wu L."/>
            <person name="Ma J."/>
        </authorList>
    </citation>
    <scope>NUCLEOTIDE SEQUENCE [LARGE SCALE GENOMIC DNA]</scope>
    <source>
        <strain evidence="2">KCTC 42964</strain>
    </source>
</reference>
<accession>A0ABV7KYK2</accession>
<dbReference type="RefSeq" id="WP_379899548.1">
    <property type="nucleotide sequence ID" value="NZ_JBHRTR010000022.1"/>
</dbReference>
<evidence type="ECO:0000313" key="1">
    <source>
        <dbReference type="EMBL" id="MFC3227382.1"/>
    </source>
</evidence>
<evidence type="ECO:0000313" key="2">
    <source>
        <dbReference type="Proteomes" id="UP001595528"/>
    </source>
</evidence>
<comment type="caution">
    <text evidence="1">The sequence shown here is derived from an EMBL/GenBank/DDBJ whole genome shotgun (WGS) entry which is preliminary data.</text>
</comment>
<protein>
    <submittedName>
        <fullName evidence="1">Helix-turn-helix transcriptional regulator</fullName>
    </submittedName>
</protein>
<organism evidence="1 2">
    <name type="scientific">Marinibaculum pumilum</name>
    <dbReference type="NCBI Taxonomy" id="1766165"/>
    <lineage>
        <taxon>Bacteria</taxon>
        <taxon>Pseudomonadati</taxon>
        <taxon>Pseudomonadota</taxon>
        <taxon>Alphaproteobacteria</taxon>
        <taxon>Rhodospirillales</taxon>
        <taxon>Rhodospirillaceae</taxon>
        <taxon>Marinibaculum</taxon>
    </lineage>
</organism>
<keyword evidence="2" id="KW-1185">Reference proteome</keyword>
<dbReference type="Proteomes" id="UP001595528">
    <property type="component" value="Unassembled WGS sequence"/>
</dbReference>
<name>A0ABV7KYK2_9PROT</name>
<sequence>MTARLPIERLPDWPFGLDRTQAATYLGVGVTTFDEMVGDGRMPPPREIGRRRLWPRPLLEAAFLQLPGGDLDGGAPNPWDDPDP</sequence>